<protein>
    <submittedName>
        <fullName evidence="1">Uncharacterized protein</fullName>
    </submittedName>
</protein>
<dbReference type="AlphaFoldDB" id="A0A0E9WAF3"/>
<evidence type="ECO:0000313" key="1">
    <source>
        <dbReference type="EMBL" id="JAH86565.1"/>
    </source>
</evidence>
<accession>A0A0E9WAF3</accession>
<sequence length="34" mass="4201">MFFPCKCSCWYMVIKLNKICLFSYSEPYIYNAFF</sequence>
<proteinExistence type="predicted"/>
<reference evidence="1" key="2">
    <citation type="journal article" date="2015" name="Fish Shellfish Immunol.">
        <title>Early steps in the European eel (Anguilla anguilla)-Vibrio vulnificus interaction in the gills: Role of the RtxA13 toxin.</title>
        <authorList>
            <person name="Callol A."/>
            <person name="Pajuelo D."/>
            <person name="Ebbesson L."/>
            <person name="Teles M."/>
            <person name="MacKenzie S."/>
            <person name="Amaro C."/>
        </authorList>
    </citation>
    <scope>NUCLEOTIDE SEQUENCE</scope>
</reference>
<organism evidence="1">
    <name type="scientific">Anguilla anguilla</name>
    <name type="common">European freshwater eel</name>
    <name type="synonym">Muraena anguilla</name>
    <dbReference type="NCBI Taxonomy" id="7936"/>
    <lineage>
        <taxon>Eukaryota</taxon>
        <taxon>Metazoa</taxon>
        <taxon>Chordata</taxon>
        <taxon>Craniata</taxon>
        <taxon>Vertebrata</taxon>
        <taxon>Euteleostomi</taxon>
        <taxon>Actinopterygii</taxon>
        <taxon>Neopterygii</taxon>
        <taxon>Teleostei</taxon>
        <taxon>Anguilliformes</taxon>
        <taxon>Anguillidae</taxon>
        <taxon>Anguilla</taxon>
    </lineage>
</organism>
<dbReference type="EMBL" id="GBXM01022012">
    <property type="protein sequence ID" value="JAH86565.1"/>
    <property type="molecule type" value="Transcribed_RNA"/>
</dbReference>
<name>A0A0E9WAF3_ANGAN</name>
<reference evidence="1" key="1">
    <citation type="submission" date="2014-11" db="EMBL/GenBank/DDBJ databases">
        <authorList>
            <person name="Amaro Gonzalez C."/>
        </authorList>
    </citation>
    <scope>NUCLEOTIDE SEQUENCE</scope>
</reference>